<feature type="transmembrane region" description="Helical" evidence="6">
    <location>
        <begin position="142"/>
        <end position="165"/>
    </location>
</feature>
<accession>A0A561SWV3</accession>
<feature type="domain" description="Major facilitator superfamily (MFS) profile" evidence="7">
    <location>
        <begin position="19"/>
        <end position="426"/>
    </location>
</feature>
<feature type="transmembrane region" description="Helical" evidence="6">
    <location>
        <begin position="81"/>
        <end position="104"/>
    </location>
</feature>
<keyword evidence="2" id="KW-0813">Transport</keyword>
<proteinExistence type="predicted"/>
<dbReference type="InterPro" id="IPR036259">
    <property type="entry name" value="MFS_trans_sf"/>
</dbReference>
<gene>
    <name evidence="8" type="ORF">FHX44_115278</name>
</gene>
<feature type="transmembrane region" description="Helical" evidence="6">
    <location>
        <begin position="20"/>
        <end position="42"/>
    </location>
</feature>
<reference evidence="8 9" key="1">
    <citation type="submission" date="2019-06" db="EMBL/GenBank/DDBJ databases">
        <title>Sequencing the genomes of 1000 actinobacteria strains.</title>
        <authorList>
            <person name="Klenk H.-P."/>
        </authorList>
    </citation>
    <scope>NUCLEOTIDE SEQUENCE [LARGE SCALE GENOMIC DNA]</scope>
    <source>
        <strain evidence="8 9">DSM 45671</strain>
    </source>
</reference>
<feature type="transmembrane region" description="Helical" evidence="6">
    <location>
        <begin position="245"/>
        <end position="266"/>
    </location>
</feature>
<dbReference type="InterPro" id="IPR020846">
    <property type="entry name" value="MFS_dom"/>
</dbReference>
<feature type="transmembrane region" description="Helical" evidence="6">
    <location>
        <begin position="360"/>
        <end position="381"/>
    </location>
</feature>
<dbReference type="GO" id="GO:0005886">
    <property type="term" value="C:plasma membrane"/>
    <property type="evidence" value="ECO:0007669"/>
    <property type="project" value="UniProtKB-SubCell"/>
</dbReference>
<evidence type="ECO:0000313" key="9">
    <source>
        <dbReference type="Proteomes" id="UP000321261"/>
    </source>
</evidence>
<comment type="subcellular location">
    <subcellularLocation>
        <location evidence="1">Cell membrane</location>
        <topology evidence="1">Multi-pass membrane protein</topology>
    </subcellularLocation>
</comment>
<protein>
    <submittedName>
        <fullName evidence="8">ACS family tartrate transporter-like MFS transporter</fullName>
    </submittedName>
</protein>
<dbReference type="EMBL" id="VIWU01000001">
    <property type="protein sequence ID" value="TWF79345.1"/>
    <property type="molecule type" value="Genomic_DNA"/>
</dbReference>
<evidence type="ECO:0000256" key="3">
    <source>
        <dbReference type="ARBA" id="ARBA00022692"/>
    </source>
</evidence>
<dbReference type="CDD" id="cd17319">
    <property type="entry name" value="MFS_ExuT_GudP_like"/>
    <property type="match status" value="1"/>
</dbReference>
<keyword evidence="4 6" id="KW-1133">Transmembrane helix</keyword>
<evidence type="ECO:0000256" key="4">
    <source>
        <dbReference type="ARBA" id="ARBA00022989"/>
    </source>
</evidence>
<feature type="transmembrane region" description="Helical" evidence="6">
    <location>
        <begin position="177"/>
        <end position="196"/>
    </location>
</feature>
<dbReference type="FunFam" id="1.20.1250.20:FF:000018">
    <property type="entry name" value="MFS transporter permease"/>
    <property type="match status" value="1"/>
</dbReference>
<evidence type="ECO:0000259" key="7">
    <source>
        <dbReference type="PROSITE" id="PS50850"/>
    </source>
</evidence>
<dbReference type="Proteomes" id="UP000321261">
    <property type="component" value="Unassembled WGS sequence"/>
</dbReference>
<evidence type="ECO:0000256" key="2">
    <source>
        <dbReference type="ARBA" id="ARBA00022448"/>
    </source>
</evidence>
<feature type="transmembrane region" description="Helical" evidence="6">
    <location>
        <begin position="309"/>
        <end position="328"/>
    </location>
</feature>
<dbReference type="PANTHER" id="PTHR43791">
    <property type="entry name" value="PERMEASE-RELATED"/>
    <property type="match status" value="1"/>
</dbReference>
<keyword evidence="9" id="KW-1185">Reference proteome</keyword>
<dbReference type="InterPro" id="IPR011701">
    <property type="entry name" value="MFS"/>
</dbReference>
<comment type="caution">
    <text evidence="8">The sequence shown here is derived from an EMBL/GenBank/DDBJ whole genome shotgun (WGS) entry which is preliminary data.</text>
</comment>
<evidence type="ECO:0000256" key="5">
    <source>
        <dbReference type="ARBA" id="ARBA00023136"/>
    </source>
</evidence>
<dbReference type="PANTHER" id="PTHR43791:SF36">
    <property type="entry name" value="TRANSPORTER, PUTATIVE (AFU_ORTHOLOGUE AFUA_6G08340)-RELATED"/>
    <property type="match status" value="1"/>
</dbReference>
<dbReference type="Pfam" id="PF07690">
    <property type="entry name" value="MFS_1"/>
    <property type="match status" value="1"/>
</dbReference>
<dbReference type="OrthoDB" id="4506232at2"/>
<dbReference type="PROSITE" id="PS50850">
    <property type="entry name" value="MFS"/>
    <property type="match status" value="1"/>
</dbReference>
<keyword evidence="3 6" id="KW-0812">Transmembrane</keyword>
<dbReference type="RefSeq" id="WP_147258223.1">
    <property type="nucleotide sequence ID" value="NZ_VIWU01000001.1"/>
</dbReference>
<evidence type="ECO:0000313" key="8">
    <source>
        <dbReference type="EMBL" id="TWF79345.1"/>
    </source>
</evidence>
<keyword evidence="5 6" id="KW-0472">Membrane</keyword>
<dbReference type="SUPFAM" id="SSF103473">
    <property type="entry name" value="MFS general substrate transporter"/>
    <property type="match status" value="1"/>
</dbReference>
<dbReference type="Gene3D" id="1.20.1250.20">
    <property type="entry name" value="MFS general substrate transporter like domains"/>
    <property type="match status" value="2"/>
</dbReference>
<feature type="transmembrane region" description="Helical" evidence="6">
    <location>
        <begin position="334"/>
        <end position="353"/>
    </location>
</feature>
<feature type="transmembrane region" description="Helical" evidence="6">
    <location>
        <begin position="110"/>
        <end position="135"/>
    </location>
</feature>
<organism evidence="8 9">
    <name type="scientific">Pseudonocardia hierapolitana</name>
    <dbReference type="NCBI Taxonomy" id="1128676"/>
    <lineage>
        <taxon>Bacteria</taxon>
        <taxon>Bacillati</taxon>
        <taxon>Actinomycetota</taxon>
        <taxon>Actinomycetes</taxon>
        <taxon>Pseudonocardiales</taxon>
        <taxon>Pseudonocardiaceae</taxon>
        <taxon>Pseudonocardia</taxon>
    </lineage>
</organism>
<evidence type="ECO:0000256" key="6">
    <source>
        <dbReference type="SAM" id="Phobius"/>
    </source>
</evidence>
<name>A0A561SWV3_9PSEU</name>
<feature type="transmembrane region" description="Helical" evidence="6">
    <location>
        <begin position="48"/>
        <end position="69"/>
    </location>
</feature>
<dbReference type="AlphaFoldDB" id="A0A561SWV3"/>
<feature type="transmembrane region" description="Helical" evidence="6">
    <location>
        <begin position="401"/>
        <end position="423"/>
    </location>
</feature>
<feature type="transmembrane region" description="Helical" evidence="6">
    <location>
        <begin position="278"/>
        <end position="297"/>
    </location>
</feature>
<sequence length="440" mass="47102">MTSPTEIEIRTLRKIKWRFIPLLCCCYFALYLDRLNISVAALTMNEDLGIGPAVFGLIAGVFFWTYSLLEVPSNYVVSRVGVRVWVTRIIISWGLVTMLTAAAQGEASLILLRLLLGAAEAGFAPAMIVLVGLWFPASKRAGAISLMVIAVLLSGFGTPLSAIIMTTMDGLLGMPGWRWMFLVTGLPAVVLGFVFYKVIRNGPEEAGFLDAEEKRWLTTRLAEDDAALGGRAAHPFLRGVLNPRVAYLVVMYILFAFSLFGFQFFVPQMLQQFGMGTVVIGWVAALPPLLALGPMLWWSRHSDRTGERVRHYAAAAATAGVGFLIAGFSMSTPLIAIVGFCIAGIGLYTCIPIQLAIPSTFLTGAALAGGIGAINGFGNIGGYIGPQVTGLIREATGNFTAAVFVLSASIFGAAILAVLFSIWQNRPAPAAQRTVALDPA</sequence>
<dbReference type="GO" id="GO:0022857">
    <property type="term" value="F:transmembrane transporter activity"/>
    <property type="evidence" value="ECO:0007669"/>
    <property type="project" value="InterPro"/>
</dbReference>
<evidence type="ECO:0000256" key="1">
    <source>
        <dbReference type="ARBA" id="ARBA00004651"/>
    </source>
</evidence>